<dbReference type="InterPro" id="IPR006037">
    <property type="entry name" value="RCK_C"/>
</dbReference>
<feature type="transmembrane region" description="Helical" evidence="7">
    <location>
        <begin position="6"/>
        <end position="21"/>
    </location>
</feature>
<feature type="transmembrane region" description="Helical" evidence="7">
    <location>
        <begin position="469"/>
        <end position="502"/>
    </location>
</feature>
<dbReference type="PROSITE" id="PS51202">
    <property type="entry name" value="RCK_C"/>
    <property type="match status" value="2"/>
</dbReference>
<protein>
    <submittedName>
        <fullName evidence="9">Sulfate permease, Trk-type</fullName>
    </submittedName>
</protein>
<dbReference type="PANTHER" id="PTHR43652:SF2">
    <property type="entry name" value="BASIC AMINO ACID ANTIPORTER YFCC-RELATED"/>
    <property type="match status" value="1"/>
</dbReference>
<evidence type="ECO:0000313" key="10">
    <source>
        <dbReference type="Proteomes" id="UP000219020"/>
    </source>
</evidence>
<dbReference type="GO" id="GO:0006813">
    <property type="term" value="P:potassium ion transport"/>
    <property type="evidence" value="ECO:0007669"/>
    <property type="project" value="InterPro"/>
</dbReference>
<evidence type="ECO:0000256" key="2">
    <source>
        <dbReference type="ARBA" id="ARBA00022448"/>
    </source>
</evidence>
<dbReference type="GO" id="GO:0008324">
    <property type="term" value="F:monoatomic cation transmembrane transporter activity"/>
    <property type="evidence" value="ECO:0007669"/>
    <property type="project" value="InterPro"/>
</dbReference>
<dbReference type="InterPro" id="IPR051679">
    <property type="entry name" value="DASS-Related_Transporters"/>
</dbReference>
<feature type="transmembrane region" description="Helical" evidence="7">
    <location>
        <begin position="167"/>
        <end position="194"/>
    </location>
</feature>
<feature type="transmembrane region" description="Helical" evidence="7">
    <location>
        <begin position="130"/>
        <end position="155"/>
    </location>
</feature>
<sequence length="582" mass="63733">MSWVQYMILGLLLVIATGLIFTKVKPSILFAAAIFVAFQFGQVTIEELARNFTNSSLLTLVLLVLASTALERTRMVSWVSGLLSSRRLSTVIVKLSLSTAFLSSFTNNTAVVVSLINAVKRNRYHAPSRLLIPLSYAAILGGTLTLIGTSTNLIINSLVENMGMPSLGFFAPSLIGLAVLTGGLLVLISFCYFLPNYDVHNEEDLPYILEAMIEAGSPLANTTLSDSGLCSLRRLYLMKIVRDGHLIVSVYPNTTLKEGDKLQFYGDVESIAALQEIQGLMLFGQNHINGQNLLEVVVSNNSSILGKTLKEARFHENFDAVVVAMRHGHKKHERGLCDITLSAGDTLVLVPGKAFKVENKLIYRNFILINGLDSSLHFDSELSTRVLVGFMAVLILTLLEWVPLLNALAIYLMVLLLTGVVNLGELKRRFPIEIVVIVGSSLSLTQLMVESGTSAQMSDLFINMFNELGVYGALIATYFLTLVLTELVTNNVAAALAFPIAYSLTLGYNVDPMPFIMAVLFGASASFISPYGYQTNLLVYSVGNYQLIDYLRIGLPISIVYSVLVLGLIPIFFPFQTIRITL</sequence>
<organism evidence="9 10">
    <name type="scientific">Candidatus Enterovibrio escicola</name>
    <dbReference type="NCBI Taxonomy" id="1927127"/>
    <lineage>
        <taxon>Bacteria</taxon>
        <taxon>Pseudomonadati</taxon>
        <taxon>Pseudomonadota</taxon>
        <taxon>Gammaproteobacteria</taxon>
        <taxon>Vibrionales</taxon>
        <taxon>Vibrionaceae</taxon>
        <taxon>Enterovibrio</taxon>
    </lineage>
</organism>
<evidence type="ECO:0000256" key="5">
    <source>
        <dbReference type="ARBA" id="ARBA00022989"/>
    </source>
</evidence>
<dbReference type="GeneID" id="66952062"/>
<evidence type="ECO:0000313" key="9">
    <source>
        <dbReference type="EMBL" id="PCS22139.1"/>
    </source>
</evidence>
<feature type="transmembrane region" description="Helical" evidence="7">
    <location>
        <begin position="430"/>
        <end position="449"/>
    </location>
</feature>
<dbReference type="Pfam" id="PF03600">
    <property type="entry name" value="CitMHS"/>
    <property type="match status" value="1"/>
</dbReference>
<dbReference type="SUPFAM" id="SSF116726">
    <property type="entry name" value="TrkA C-terminal domain-like"/>
    <property type="match status" value="2"/>
</dbReference>
<proteinExistence type="predicted"/>
<evidence type="ECO:0000256" key="7">
    <source>
        <dbReference type="SAM" id="Phobius"/>
    </source>
</evidence>
<dbReference type="Gene3D" id="3.30.70.1450">
    <property type="entry name" value="Regulator of K+ conductance, C-terminal domain"/>
    <property type="match status" value="2"/>
</dbReference>
<keyword evidence="6 7" id="KW-0472">Membrane</keyword>
<comment type="caution">
    <text evidence="9">The sequence shown here is derived from an EMBL/GenBank/DDBJ whole genome shotgun (WGS) entry which is preliminary data.</text>
</comment>
<evidence type="ECO:0000256" key="4">
    <source>
        <dbReference type="ARBA" id="ARBA00022737"/>
    </source>
</evidence>
<accession>A0A2A5T1V0</accession>
<comment type="subcellular location">
    <subcellularLocation>
        <location evidence="1">Membrane</location>
        <topology evidence="1">Multi-pass membrane protein</topology>
    </subcellularLocation>
</comment>
<dbReference type="AlphaFoldDB" id="A0A2A5T1V0"/>
<dbReference type="Proteomes" id="UP000219020">
    <property type="component" value="Unassembled WGS sequence"/>
</dbReference>
<keyword evidence="10" id="KW-1185">Reference proteome</keyword>
<keyword evidence="2" id="KW-0813">Transport</keyword>
<feature type="domain" description="RCK C-terminal" evidence="8">
    <location>
        <begin position="281"/>
        <end position="366"/>
    </location>
</feature>
<dbReference type="RefSeq" id="WP_097356816.1">
    <property type="nucleotide sequence ID" value="NZ_CAWNJE010000025.1"/>
</dbReference>
<evidence type="ECO:0000256" key="1">
    <source>
        <dbReference type="ARBA" id="ARBA00004141"/>
    </source>
</evidence>
<keyword evidence="3 7" id="KW-0812">Transmembrane</keyword>
<feature type="transmembrane region" description="Helical" evidence="7">
    <location>
        <begin position="553"/>
        <end position="573"/>
    </location>
</feature>
<feature type="domain" description="RCK C-terminal" evidence="8">
    <location>
        <begin position="196"/>
        <end position="280"/>
    </location>
</feature>
<dbReference type="InterPro" id="IPR036721">
    <property type="entry name" value="RCK_C_sf"/>
</dbReference>
<name>A0A2A5T1V0_9GAMM</name>
<feature type="transmembrane region" description="Helical" evidence="7">
    <location>
        <begin position="514"/>
        <end position="533"/>
    </location>
</feature>
<dbReference type="InterPro" id="IPR004680">
    <property type="entry name" value="Cit_transptr-like_dom"/>
</dbReference>
<evidence type="ECO:0000256" key="6">
    <source>
        <dbReference type="ARBA" id="ARBA00023136"/>
    </source>
</evidence>
<dbReference type="GO" id="GO:0005886">
    <property type="term" value="C:plasma membrane"/>
    <property type="evidence" value="ECO:0007669"/>
    <property type="project" value="TreeGrafter"/>
</dbReference>
<evidence type="ECO:0000259" key="8">
    <source>
        <dbReference type="PROSITE" id="PS51202"/>
    </source>
</evidence>
<evidence type="ECO:0000256" key="3">
    <source>
        <dbReference type="ARBA" id="ARBA00022692"/>
    </source>
</evidence>
<feature type="transmembrane region" description="Helical" evidence="7">
    <location>
        <begin position="28"/>
        <end position="45"/>
    </location>
</feature>
<dbReference type="PANTHER" id="PTHR43652">
    <property type="entry name" value="BASIC AMINO ACID ANTIPORTER YFCC-RELATED"/>
    <property type="match status" value="1"/>
</dbReference>
<gene>
    <name evidence="9" type="ORF">BTN49_2206</name>
</gene>
<dbReference type="EMBL" id="NBYY01000025">
    <property type="protein sequence ID" value="PCS22139.1"/>
    <property type="molecule type" value="Genomic_DNA"/>
</dbReference>
<keyword evidence="4" id="KW-0677">Repeat</keyword>
<dbReference type="Pfam" id="PF02080">
    <property type="entry name" value="TrkA_C"/>
    <property type="match status" value="2"/>
</dbReference>
<keyword evidence="5 7" id="KW-1133">Transmembrane helix</keyword>
<reference evidence="10" key="1">
    <citation type="submission" date="2017-04" db="EMBL/GenBank/DDBJ databases">
        <title>Genome evolution of the luminous symbionts of deep sea anglerfish.</title>
        <authorList>
            <person name="Hendry T.A."/>
        </authorList>
    </citation>
    <scope>NUCLEOTIDE SEQUENCE [LARGE SCALE GENOMIC DNA]</scope>
</reference>